<dbReference type="InterPro" id="IPR051907">
    <property type="entry name" value="DoxX-like_oxidoreductase"/>
</dbReference>
<dbReference type="Pfam" id="PF07681">
    <property type="entry name" value="DoxX"/>
    <property type="match status" value="1"/>
</dbReference>
<dbReference type="GO" id="GO:0005886">
    <property type="term" value="C:plasma membrane"/>
    <property type="evidence" value="ECO:0007669"/>
    <property type="project" value="UniProtKB-SubCell"/>
</dbReference>
<accession>A0A315ZIU9</accession>
<dbReference type="RefSeq" id="WP_109616106.1">
    <property type="nucleotide sequence ID" value="NZ_QGDO01000001.1"/>
</dbReference>
<dbReference type="OrthoDB" id="9813193at2"/>
<dbReference type="AlphaFoldDB" id="A0A315ZIU9"/>
<evidence type="ECO:0000256" key="6">
    <source>
        <dbReference type="ARBA" id="ARBA00023136"/>
    </source>
</evidence>
<feature type="transmembrane region" description="Helical" evidence="7">
    <location>
        <begin position="81"/>
        <end position="98"/>
    </location>
</feature>
<gene>
    <name evidence="8" type="ORF">BC781_101995</name>
</gene>
<dbReference type="PANTHER" id="PTHR33452">
    <property type="entry name" value="OXIDOREDUCTASE CATD-RELATED"/>
    <property type="match status" value="1"/>
</dbReference>
<dbReference type="Proteomes" id="UP000245535">
    <property type="component" value="Unassembled WGS sequence"/>
</dbReference>
<evidence type="ECO:0000313" key="8">
    <source>
        <dbReference type="EMBL" id="PWJ44624.1"/>
    </source>
</evidence>
<sequence length="135" mass="14724">MKVKNLFSTKIVNAHISLLILRLFSGGLMLTHGWGKMMNFEQLSTKFPDPLHIGHASSLALAVFSEIGCAVFLILGLFTRLASIPLIVTMLVAVFIVHGGDPIGKKELGLMYLSMYTVLLMMGGGKYSLDAKLIK</sequence>
<comment type="similarity">
    <text evidence="2">Belongs to the DoxX family.</text>
</comment>
<dbReference type="EMBL" id="QGDO01000001">
    <property type="protein sequence ID" value="PWJ44624.1"/>
    <property type="molecule type" value="Genomic_DNA"/>
</dbReference>
<evidence type="ECO:0000256" key="1">
    <source>
        <dbReference type="ARBA" id="ARBA00004651"/>
    </source>
</evidence>
<comment type="subcellular location">
    <subcellularLocation>
        <location evidence="1">Cell membrane</location>
        <topology evidence="1">Multi-pass membrane protein</topology>
    </subcellularLocation>
</comment>
<protein>
    <submittedName>
        <fullName evidence="8">Putative oxidoreductase</fullName>
    </submittedName>
</protein>
<feature type="transmembrane region" description="Helical" evidence="7">
    <location>
        <begin position="110"/>
        <end position="129"/>
    </location>
</feature>
<evidence type="ECO:0000256" key="4">
    <source>
        <dbReference type="ARBA" id="ARBA00022692"/>
    </source>
</evidence>
<evidence type="ECO:0000256" key="3">
    <source>
        <dbReference type="ARBA" id="ARBA00022475"/>
    </source>
</evidence>
<feature type="transmembrane region" description="Helical" evidence="7">
    <location>
        <begin position="53"/>
        <end position="74"/>
    </location>
</feature>
<proteinExistence type="inferred from homology"/>
<organism evidence="8 9">
    <name type="scientific">Sediminitomix flava</name>
    <dbReference type="NCBI Taxonomy" id="379075"/>
    <lineage>
        <taxon>Bacteria</taxon>
        <taxon>Pseudomonadati</taxon>
        <taxon>Bacteroidota</taxon>
        <taxon>Cytophagia</taxon>
        <taxon>Cytophagales</taxon>
        <taxon>Flammeovirgaceae</taxon>
        <taxon>Sediminitomix</taxon>
    </lineage>
</organism>
<dbReference type="PANTHER" id="PTHR33452:SF1">
    <property type="entry name" value="INNER MEMBRANE PROTEIN YPHA-RELATED"/>
    <property type="match status" value="1"/>
</dbReference>
<evidence type="ECO:0000256" key="2">
    <source>
        <dbReference type="ARBA" id="ARBA00006679"/>
    </source>
</evidence>
<keyword evidence="5 7" id="KW-1133">Transmembrane helix</keyword>
<name>A0A315ZIU9_SEDFL</name>
<comment type="caution">
    <text evidence="8">The sequence shown here is derived from an EMBL/GenBank/DDBJ whole genome shotgun (WGS) entry which is preliminary data.</text>
</comment>
<feature type="transmembrane region" description="Helical" evidence="7">
    <location>
        <begin position="12"/>
        <end position="33"/>
    </location>
</feature>
<reference evidence="8 9" key="1">
    <citation type="submission" date="2018-03" db="EMBL/GenBank/DDBJ databases">
        <title>Genomic Encyclopedia of Archaeal and Bacterial Type Strains, Phase II (KMG-II): from individual species to whole genera.</title>
        <authorList>
            <person name="Goeker M."/>
        </authorList>
    </citation>
    <scope>NUCLEOTIDE SEQUENCE [LARGE SCALE GENOMIC DNA]</scope>
    <source>
        <strain evidence="8 9">DSM 28229</strain>
    </source>
</reference>
<dbReference type="InterPro" id="IPR032808">
    <property type="entry name" value="DoxX"/>
</dbReference>
<keyword evidence="6 7" id="KW-0472">Membrane</keyword>
<evidence type="ECO:0000256" key="7">
    <source>
        <dbReference type="SAM" id="Phobius"/>
    </source>
</evidence>
<keyword evidence="4 7" id="KW-0812">Transmembrane</keyword>
<keyword evidence="3" id="KW-1003">Cell membrane</keyword>
<evidence type="ECO:0000256" key="5">
    <source>
        <dbReference type="ARBA" id="ARBA00022989"/>
    </source>
</evidence>
<evidence type="ECO:0000313" key="9">
    <source>
        <dbReference type="Proteomes" id="UP000245535"/>
    </source>
</evidence>
<keyword evidence="9" id="KW-1185">Reference proteome</keyword>